<name>A0ABR9QNQ2_9BACI</name>
<organism evidence="2 3">
    <name type="scientific">Litchfieldia luteola</name>
    <dbReference type="NCBI Taxonomy" id="682179"/>
    <lineage>
        <taxon>Bacteria</taxon>
        <taxon>Bacillati</taxon>
        <taxon>Bacillota</taxon>
        <taxon>Bacilli</taxon>
        <taxon>Bacillales</taxon>
        <taxon>Bacillaceae</taxon>
        <taxon>Litchfieldia</taxon>
    </lineage>
</organism>
<dbReference type="Proteomes" id="UP001516662">
    <property type="component" value="Unassembled WGS sequence"/>
</dbReference>
<comment type="caution">
    <text evidence="2">The sequence shown here is derived from an EMBL/GenBank/DDBJ whole genome shotgun (WGS) entry which is preliminary data.</text>
</comment>
<keyword evidence="1" id="KW-1133">Transmembrane helix</keyword>
<evidence type="ECO:0000313" key="2">
    <source>
        <dbReference type="EMBL" id="MBE4910135.1"/>
    </source>
</evidence>
<evidence type="ECO:0000256" key="1">
    <source>
        <dbReference type="SAM" id="Phobius"/>
    </source>
</evidence>
<reference evidence="2 3" key="1">
    <citation type="submission" date="2020-10" db="EMBL/GenBank/DDBJ databases">
        <title>Bacillus sp. HD4P25, an endophyte from a halophyte.</title>
        <authorList>
            <person name="Sun J.-Q."/>
        </authorList>
    </citation>
    <scope>NUCLEOTIDE SEQUENCE [LARGE SCALE GENOMIC DNA]</scope>
    <source>
        <strain evidence="2 3">YIM 93174</strain>
    </source>
</reference>
<keyword evidence="1" id="KW-0812">Transmembrane</keyword>
<keyword evidence="1" id="KW-0472">Membrane</keyword>
<dbReference type="EMBL" id="JADCLJ010000024">
    <property type="protein sequence ID" value="MBE4910135.1"/>
    <property type="molecule type" value="Genomic_DNA"/>
</dbReference>
<gene>
    <name evidence="2" type="ORF">IMZ08_19030</name>
</gene>
<evidence type="ECO:0000313" key="3">
    <source>
        <dbReference type="Proteomes" id="UP001516662"/>
    </source>
</evidence>
<proteinExistence type="predicted"/>
<accession>A0ABR9QNQ2</accession>
<dbReference type="RefSeq" id="WP_193539382.1">
    <property type="nucleotide sequence ID" value="NZ_JADCLJ010000024.1"/>
</dbReference>
<feature type="transmembrane region" description="Helical" evidence="1">
    <location>
        <begin position="69"/>
        <end position="86"/>
    </location>
</feature>
<sequence length="87" mass="9764">MSVVNYYDTCCRYKGKVVNITCRDGKKHVGKIVNVTRSHVYIQPMGPRGRNLGGFGYGFYGGYGYRRPYAIPLAFITGLALGGLFFW</sequence>
<protein>
    <submittedName>
        <fullName evidence="2">Uncharacterized protein</fullName>
    </submittedName>
</protein>
<keyword evidence="3" id="KW-1185">Reference proteome</keyword>